<dbReference type="GO" id="GO:0005634">
    <property type="term" value="C:nucleus"/>
    <property type="evidence" value="ECO:0007669"/>
    <property type="project" value="UniProtKB-SubCell"/>
</dbReference>
<evidence type="ECO:0000256" key="1">
    <source>
        <dbReference type="ARBA" id="ARBA00022723"/>
    </source>
</evidence>
<evidence type="ECO:0000256" key="2">
    <source>
        <dbReference type="ARBA" id="ARBA00022771"/>
    </source>
</evidence>
<organism evidence="9">
    <name type="scientific">Melanaphis sacchari</name>
    <dbReference type="NCBI Taxonomy" id="742174"/>
    <lineage>
        <taxon>Eukaryota</taxon>
        <taxon>Metazoa</taxon>
        <taxon>Ecdysozoa</taxon>
        <taxon>Arthropoda</taxon>
        <taxon>Hexapoda</taxon>
        <taxon>Insecta</taxon>
        <taxon>Pterygota</taxon>
        <taxon>Neoptera</taxon>
        <taxon>Paraneoptera</taxon>
        <taxon>Hemiptera</taxon>
        <taxon>Sternorrhyncha</taxon>
        <taxon>Aphidomorpha</taxon>
        <taxon>Aphidoidea</taxon>
        <taxon>Aphididae</taxon>
        <taxon>Aphidini</taxon>
        <taxon>Melanaphis</taxon>
    </lineage>
</organism>
<keyword evidence="9" id="KW-0808">Transferase</keyword>
<protein>
    <submittedName>
        <fullName evidence="9">Repressor of the inhibitor of the protein kinase</fullName>
    </submittedName>
</protein>
<dbReference type="InterPro" id="IPR006612">
    <property type="entry name" value="THAP_Znf"/>
</dbReference>
<dbReference type="GO" id="GO:0043565">
    <property type="term" value="F:sequence-specific DNA binding"/>
    <property type="evidence" value="ECO:0007669"/>
    <property type="project" value="InterPro"/>
</dbReference>
<dbReference type="InterPro" id="IPR026516">
    <property type="entry name" value="THAP1/10"/>
</dbReference>
<proteinExistence type="predicted"/>
<sequence length="214" mass="24516">MGYLCIVKNCNNSSNLTMINCKLFKIPKDERSEDWLINCKRHDLLGRSLEYCRVCSYHFVDKMFADPYKTVLLPTAVPTDFSMIFNGEICITSTKQKLSTSNYPSTSVSADCSVSSSAQTTQILPSHIPWKRNWSKTVEIPDLLVKRSKDTKNDMIGIEEQKRILATRLKNPYEDDDIDVFFKSIAMTVKKMPPQSIKEAKLKTLMLITEIDKK</sequence>
<reference evidence="9" key="1">
    <citation type="submission" date="2017-10" db="EMBL/GenBank/DDBJ databases">
        <title>Transcriptome Assembly of Sugarcane Aphid Adults.</title>
        <authorList>
            <person name="Scully E.D."/>
            <person name="Palmer N.A."/>
            <person name="Geib S.M."/>
            <person name="Sarath G."/>
            <person name="Sattler S.E."/>
        </authorList>
    </citation>
    <scope>NUCLEOTIDE SEQUENCE</scope>
    <source>
        <tissue evidence="9">Whole body</tissue>
    </source>
</reference>
<dbReference type="AlphaFoldDB" id="A0A2H8TGK0"/>
<keyword evidence="4 5" id="KW-0238">DNA-binding</keyword>
<accession>A0A2H8TGK0</accession>
<dbReference type="SMART" id="SM00980">
    <property type="entry name" value="THAP"/>
    <property type="match status" value="1"/>
</dbReference>
<dbReference type="GO" id="GO:0016301">
    <property type="term" value="F:kinase activity"/>
    <property type="evidence" value="ECO:0007669"/>
    <property type="project" value="UniProtKB-KW"/>
</dbReference>
<keyword evidence="3" id="KW-0862">Zinc</keyword>
<evidence type="ECO:0000256" key="5">
    <source>
        <dbReference type="PROSITE-ProRule" id="PRU00309"/>
    </source>
</evidence>
<dbReference type="OrthoDB" id="6629330at2759"/>
<dbReference type="SUPFAM" id="SSF57716">
    <property type="entry name" value="Glucocorticoid receptor-like (DNA-binding domain)"/>
    <property type="match status" value="1"/>
</dbReference>
<dbReference type="PROSITE" id="PS50950">
    <property type="entry name" value="ZF_THAP"/>
    <property type="match status" value="1"/>
</dbReference>
<dbReference type="EMBL" id="GFXV01001366">
    <property type="protein sequence ID" value="MBW13171.1"/>
    <property type="molecule type" value="Transcribed_RNA"/>
</dbReference>
<dbReference type="GO" id="GO:0008270">
    <property type="term" value="F:zinc ion binding"/>
    <property type="evidence" value="ECO:0007669"/>
    <property type="project" value="UniProtKB-KW"/>
</dbReference>
<feature type="domain" description="THAP-type" evidence="7">
    <location>
        <begin position="1"/>
        <end position="81"/>
    </location>
</feature>
<gene>
    <name evidence="9" type="primary">PRKRIR_0</name>
</gene>
<feature type="domain" description="BESS" evidence="8">
    <location>
        <begin position="175"/>
        <end position="214"/>
    </location>
</feature>
<evidence type="ECO:0000256" key="3">
    <source>
        <dbReference type="ARBA" id="ARBA00022833"/>
    </source>
</evidence>
<keyword evidence="1" id="KW-0479">Metal-binding</keyword>
<dbReference type="Pfam" id="PF05485">
    <property type="entry name" value="THAP"/>
    <property type="match status" value="1"/>
</dbReference>
<keyword evidence="9" id="KW-0418">Kinase</keyword>
<evidence type="ECO:0000256" key="6">
    <source>
        <dbReference type="PROSITE-ProRule" id="PRU00371"/>
    </source>
</evidence>
<evidence type="ECO:0000256" key="4">
    <source>
        <dbReference type="ARBA" id="ARBA00023125"/>
    </source>
</evidence>
<dbReference type="PROSITE" id="PS51031">
    <property type="entry name" value="BESS"/>
    <property type="match status" value="1"/>
</dbReference>
<evidence type="ECO:0000313" key="9">
    <source>
        <dbReference type="EMBL" id="MBW13171.1"/>
    </source>
</evidence>
<keyword evidence="6" id="KW-0539">Nucleus</keyword>
<evidence type="ECO:0000259" key="8">
    <source>
        <dbReference type="PROSITE" id="PS51031"/>
    </source>
</evidence>
<dbReference type="PANTHER" id="PTHR46600">
    <property type="entry name" value="THAP DOMAIN-CONTAINING"/>
    <property type="match status" value="1"/>
</dbReference>
<name>A0A2H8TGK0_9HEMI</name>
<dbReference type="InterPro" id="IPR004210">
    <property type="entry name" value="BESS_motif"/>
</dbReference>
<keyword evidence="2 5" id="KW-0863">Zinc-finger</keyword>
<evidence type="ECO:0000259" key="7">
    <source>
        <dbReference type="PROSITE" id="PS50950"/>
    </source>
</evidence>
<dbReference type="PANTHER" id="PTHR46600:SF11">
    <property type="entry name" value="THAP DOMAIN-CONTAINING PROTEIN 10"/>
    <property type="match status" value="1"/>
</dbReference>
<comment type="subcellular location">
    <subcellularLocation>
        <location evidence="6">Nucleus</location>
    </subcellularLocation>
</comment>